<evidence type="ECO:0000313" key="1">
    <source>
        <dbReference type="EMBL" id="CAN0267890.1"/>
    </source>
</evidence>
<organism evidence="1 2">
    <name type="scientific">Rangifer tarandus platyrhynchus</name>
    <name type="common">Svalbard reindeer</name>
    <dbReference type="NCBI Taxonomy" id="3082113"/>
    <lineage>
        <taxon>Eukaryota</taxon>
        <taxon>Metazoa</taxon>
        <taxon>Chordata</taxon>
        <taxon>Craniata</taxon>
        <taxon>Vertebrata</taxon>
        <taxon>Euteleostomi</taxon>
        <taxon>Mammalia</taxon>
        <taxon>Eutheria</taxon>
        <taxon>Laurasiatheria</taxon>
        <taxon>Artiodactyla</taxon>
        <taxon>Ruminantia</taxon>
        <taxon>Pecora</taxon>
        <taxon>Cervidae</taxon>
        <taxon>Odocoileinae</taxon>
        <taxon>Rangifer</taxon>
    </lineage>
</organism>
<accession>A0AC59Z6E8</accession>
<sequence>MRWSDDGPQAAGAPSRPAPGWRRLRDREPPAEVRRRVWGAKFSFLRTSVSVGVLPTKKQRPLASGHGTLATPPEENCRWSLSTGSLSLGMLALRFSQAIRVARLAFYIETTGRDLPSSQRARTQGRLGFHGSVCSLTQPGLGSDFWGLNPSLTASPEGSGLSGFGDTGQRTCPARDPSRAAQSWPGRFGPDYAE</sequence>
<reference evidence="1" key="1">
    <citation type="submission" date="2023-05" db="EMBL/GenBank/DDBJ databases">
        <authorList>
            <consortium name="ELIXIR-Norway"/>
        </authorList>
    </citation>
    <scope>NUCLEOTIDE SEQUENCE</scope>
</reference>
<dbReference type="EMBL" id="OX596109">
    <property type="protein sequence ID" value="CAN0267890.1"/>
    <property type="molecule type" value="Genomic_DNA"/>
</dbReference>
<proteinExistence type="predicted"/>
<protein>
    <submittedName>
        <fullName evidence="1">Uncharacterized protein</fullName>
    </submittedName>
</protein>
<gene>
    <name evidence="1" type="ORF">MRATA1EN22A_LOCUS14620</name>
</gene>
<evidence type="ECO:0000313" key="2">
    <source>
        <dbReference type="Proteomes" id="UP001162501"/>
    </source>
</evidence>
<name>A0AC59Z6E8_RANTA</name>
<dbReference type="Proteomes" id="UP001162501">
    <property type="component" value="Chromosome 25"/>
</dbReference>
<reference evidence="1" key="2">
    <citation type="submission" date="2025-03" db="EMBL/GenBank/DDBJ databases">
        <authorList>
            <consortium name="ELIXIR-Norway"/>
            <consortium name="Elixir Norway"/>
        </authorList>
    </citation>
    <scope>NUCLEOTIDE SEQUENCE</scope>
</reference>